<comment type="caution">
    <text evidence="1">The sequence shown here is derived from an EMBL/GenBank/DDBJ whole genome shotgun (WGS) entry which is preliminary data.</text>
</comment>
<proteinExistence type="predicted"/>
<evidence type="ECO:0000313" key="2">
    <source>
        <dbReference type="Proteomes" id="UP001595528"/>
    </source>
</evidence>
<evidence type="ECO:0000313" key="1">
    <source>
        <dbReference type="EMBL" id="MFC3231182.1"/>
    </source>
</evidence>
<protein>
    <recommendedName>
        <fullName evidence="3">Glycosyl hydrolase</fullName>
    </recommendedName>
</protein>
<evidence type="ECO:0008006" key="3">
    <source>
        <dbReference type="Google" id="ProtNLM"/>
    </source>
</evidence>
<dbReference type="RefSeq" id="WP_379906646.1">
    <property type="nucleotide sequence ID" value="NZ_JBHRTR010000054.1"/>
</dbReference>
<dbReference type="EMBL" id="JBHRTR010000054">
    <property type="protein sequence ID" value="MFC3231182.1"/>
    <property type="molecule type" value="Genomic_DNA"/>
</dbReference>
<name>A0ABV7LAA9_9PROT</name>
<dbReference type="Proteomes" id="UP001595528">
    <property type="component" value="Unassembled WGS sequence"/>
</dbReference>
<gene>
    <name evidence="1" type="ORF">ACFOGJ_28295</name>
</gene>
<keyword evidence="2" id="KW-1185">Reference proteome</keyword>
<reference evidence="2" key="1">
    <citation type="journal article" date="2019" name="Int. J. Syst. Evol. Microbiol.">
        <title>The Global Catalogue of Microorganisms (GCM) 10K type strain sequencing project: providing services to taxonomists for standard genome sequencing and annotation.</title>
        <authorList>
            <consortium name="The Broad Institute Genomics Platform"/>
            <consortium name="The Broad Institute Genome Sequencing Center for Infectious Disease"/>
            <person name="Wu L."/>
            <person name="Ma J."/>
        </authorList>
    </citation>
    <scope>NUCLEOTIDE SEQUENCE [LARGE SCALE GENOMIC DNA]</scope>
    <source>
        <strain evidence="2">KCTC 42964</strain>
    </source>
</reference>
<organism evidence="1 2">
    <name type="scientific">Marinibaculum pumilum</name>
    <dbReference type="NCBI Taxonomy" id="1766165"/>
    <lineage>
        <taxon>Bacteria</taxon>
        <taxon>Pseudomonadati</taxon>
        <taxon>Pseudomonadota</taxon>
        <taxon>Alphaproteobacteria</taxon>
        <taxon>Rhodospirillales</taxon>
        <taxon>Rhodospirillaceae</taxon>
        <taxon>Marinibaculum</taxon>
    </lineage>
</organism>
<accession>A0ABV7LAA9</accession>
<sequence>MTDDGTDYAAAATATFQQLKPLFQASTNFWQLGHTFDTVIDYLANVSADDAPVFGGIARERYRITSDPMMKSACLYDDYGWWGLASLRASGFAPFRPEDREQFERAAHDCWNIIDIWGAAVWEKADRKVWAQLEPRHPGGVWNCSFAASEVDGDCATPCNPLARTDAIRGFQNTVTNTLALDLSTRMWLSARSDESKARYRASADRQFGFLKAWFADEGSPQTKVEPLLFYYAAPPDGGAPDRCVVRERVSAYADGSTEDVLGFQSKLAWAGDQGLLLGGLVSMMKARGPQHHDYPLMLTVARQLLTGIQDYLVAGGLLQAWAGGDAPAGDKADYLTGIASCMRYLLYAWQQGEALRPAMDNDDFKAFVRRNADAAAERSRIDRGDMTDRTNDLATLVLAKVVGV</sequence>
<dbReference type="Gene3D" id="1.50.10.20">
    <property type="match status" value="1"/>
</dbReference>